<dbReference type="EMBL" id="BMQL01000001">
    <property type="protein sequence ID" value="GGQ94891.1"/>
    <property type="molecule type" value="Genomic_DNA"/>
</dbReference>
<accession>A0A918F2F7</accession>
<dbReference type="Pfam" id="PF14464">
    <property type="entry name" value="Prok-JAB"/>
    <property type="match status" value="1"/>
</dbReference>
<evidence type="ECO:0000313" key="8">
    <source>
        <dbReference type="Proteomes" id="UP000603865"/>
    </source>
</evidence>
<keyword evidence="4" id="KW-0862">Zinc</keyword>
<keyword evidence="3" id="KW-0378">Hydrolase</keyword>
<evidence type="ECO:0000256" key="5">
    <source>
        <dbReference type="ARBA" id="ARBA00023049"/>
    </source>
</evidence>
<sequence>MPLHLPRHLETALWEHVQREVPCECVGVIGAQGAALRALYPLRNIARDPAHRYLADPASLLRALRAMEQEGLTLAAIYHSHPHGRARPSRSDLDLAEYRVPYLIADVERHDLRAYLLPQGEEVELTIDERGTDFS</sequence>
<dbReference type="AlphaFoldDB" id="A0A918F2F7"/>
<organism evidence="7 8">
    <name type="scientific">Deinococcus ruber</name>
    <dbReference type="NCBI Taxonomy" id="1848197"/>
    <lineage>
        <taxon>Bacteria</taxon>
        <taxon>Thermotogati</taxon>
        <taxon>Deinococcota</taxon>
        <taxon>Deinococci</taxon>
        <taxon>Deinococcales</taxon>
        <taxon>Deinococcaceae</taxon>
        <taxon>Deinococcus</taxon>
    </lineage>
</organism>
<evidence type="ECO:0000256" key="3">
    <source>
        <dbReference type="ARBA" id="ARBA00022801"/>
    </source>
</evidence>
<dbReference type="Proteomes" id="UP000603865">
    <property type="component" value="Unassembled WGS sequence"/>
</dbReference>
<evidence type="ECO:0000256" key="1">
    <source>
        <dbReference type="ARBA" id="ARBA00022670"/>
    </source>
</evidence>
<evidence type="ECO:0000259" key="6">
    <source>
        <dbReference type="Pfam" id="PF14464"/>
    </source>
</evidence>
<evidence type="ECO:0000256" key="2">
    <source>
        <dbReference type="ARBA" id="ARBA00022723"/>
    </source>
</evidence>
<protein>
    <recommendedName>
        <fullName evidence="6">JAB domain-containing protein</fullName>
    </recommendedName>
</protein>
<keyword evidence="1" id="KW-0645">Protease</keyword>
<dbReference type="GO" id="GO:0008270">
    <property type="term" value="F:zinc ion binding"/>
    <property type="evidence" value="ECO:0007669"/>
    <property type="project" value="TreeGrafter"/>
</dbReference>
<evidence type="ECO:0000313" key="7">
    <source>
        <dbReference type="EMBL" id="GGQ94891.1"/>
    </source>
</evidence>
<dbReference type="RefSeq" id="WP_189087790.1">
    <property type="nucleotide sequence ID" value="NZ_BMQL01000001.1"/>
</dbReference>
<reference evidence="7" key="1">
    <citation type="journal article" date="2014" name="Int. J. Syst. Evol. Microbiol.">
        <title>Complete genome sequence of Corynebacterium casei LMG S-19264T (=DSM 44701T), isolated from a smear-ripened cheese.</title>
        <authorList>
            <consortium name="US DOE Joint Genome Institute (JGI-PGF)"/>
            <person name="Walter F."/>
            <person name="Albersmeier A."/>
            <person name="Kalinowski J."/>
            <person name="Ruckert C."/>
        </authorList>
    </citation>
    <scope>NUCLEOTIDE SEQUENCE</scope>
    <source>
        <strain evidence="7">JCM 31311</strain>
    </source>
</reference>
<proteinExistence type="predicted"/>
<dbReference type="SUPFAM" id="SSF102712">
    <property type="entry name" value="JAB1/MPN domain"/>
    <property type="match status" value="1"/>
</dbReference>
<keyword evidence="8" id="KW-1185">Reference proteome</keyword>
<feature type="domain" description="JAB" evidence="6">
    <location>
        <begin position="7"/>
        <end position="112"/>
    </location>
</feature>
<evidence type="ECO:0000256" key="4">
    <source>
        <dbReference type="ARBA" id="ARBA00022833"/>
    </source>
</evidence>
<dbReference type="PANTHER" id="PTHR34858">
    <property type="entry name" value="CYSO-CYSTEINE PEPTIDASE"/>
    <property type="match status" value="1"/>
</dbReference>
<gene>
    <name evidence="7" type="ORF">GCM10008957_03930</name>
</gene>
<dbReference type="Gene3D" id="3.40.140.10">
    <property type="entry name" value="Cytidine Deaminase, domain 2"/>
    <property type="match status" value="1"/>
</dbReference>
<reference evidence="7" key="2">
    <citation type="submission" date="2020-09" db="EMBL/GenBank/DDBJ databases">
        <authorList>
            <person name="Sun Q."/>
            <person name="Ohkuma M."/>
        </authorList>
    </citation>
    <scope>NUCLEOTIDE SEQUENCE</scope>
    <source>
        <strain evidence="7">JCM 31311</strain>
    </source>
</reference>
<dbReference type="GO" id="GO:0006508">
    <property type="term" value="P:proteolysis"/>
    <property type="evidence" value="ECO:0007669"/>
    <property type="project" value="UniProtKB-KW"/>
</dbReference>
<keyword evidence="5" id="KW-0482">Metalloprotease</keyword>
<dbReference type="PANTHER" id="PTHR34858:SF1">
    <property type="entry name" value="CYSO-CYSTEINE PEPTIDASE"/>
    <property type="match status" value="1"/>
</dbReference>
<dbReference type="InterPro" id="IPR051929">
    <property type="entry name" value="VirAsm_ModProt"/>
</dbReference>
<dbReference type="InterPro" id="IPR028090">
    <property type="entry name" value="JAB_dom_prok"/>
</dbReference>
<dbReference type="GO" id="GO:0008235">
    <property type="term" value="F:metalloexopeptidase activity"/>
    <property type="evidence" value="ECO:0007669"/>
    <property type="project" value="TreeGrafter"/>
</dbReference>
<keyword evidence="2" id="KW-0479">Metal-binding</keyword>
<comment type="caution">
    <text evidence="7">The sequence shown here is derived from an EMBL/GenBank/DDBJ whole genome shotgun (WGS) entry which is preliminary data.</text>
</comment>
<name>A0A918F2F7_9DEIO</name>
<dbReference type="CDD" id="cd08070">
    <property type="entry name" value="MPN_like"/>
    <property type="match status" value="1"/>
</dbReference>